<evidence type="ECO:0000313" key="2">
    <source>
        <dbReference type="Proteomes" id="UP000177011"/>
    </source>
</evidence>
<dbReference type="SUPFAM" id="SSF54197">
    <property type="entry name" value="HIT-like"/>
    <property type="match status" value="1"/>
</dbReference>
<reference evidence="1 2" key="1">
    <citation type="journal article" date="2016" name="Nat. Commun.">
        <title>Thousands of microbial genomes shed light on interconnected biogeochemical processes in an aquifer system.</title>
        <authorList>
            <person name="Anantharaman K."/>
            <person name="Brown C.T."/>
            <person name="Hug L.A."/>
            <person name="Sharon I."/>
            <person name="Castelle C.J."/>
            <person name="Probst A.J."/>
            <person name="Thomas B.C."/>
            <person name="Singh A."/>
            <person name="Wilkins M.J."/>
            <person name="Karaoz U."/>
            <person name="Brodie E.L."/>
            <person name="Williams K.H."/>
            <person name="Hubbard S.S."/>
            <person name="Banfield J.F."/>
        </authorList>
    </citation>
    <scope>NUCLEOTIDE SEQUENCE [LARGE SCALE GENOMIC DNA]</scope>
</reference>
<dbReference type="InterPro" id="IPR036265">
    <property type="entry name" value="HIT-like_sf"/>
</dbReference>
<dbReference type="Gene3D" id="3.30.428.10">
    <property type="entry name" value="HIT-like"/>
    <property type="match status" value="1"/>
</dbReference>
<organism evidence="1 2">
    <name type="scientific">Candidatus Wolfebacteria bacterium RIFCSPLOWO2_01_FULL_47_17b</name>
    <dbReference type="NCBI Taxonomy" id="1802558"/>
    <lineage>
        <taxon>Bacteria</taxon>
        <taxon>Candidatus Wolfeibacteriota</taxon>
    </lineage>
</organism>
<evidence type="ECO:0008006" key="3">
    <source>
        <dbReference type="Google" id="ProtNLM"/>
    </source>
</evidence>
<dbReference type="EMBL" id="MGIS01000009">
    <property type="protein sequence ID" value="OGM93611.1"/>
    <property type="molecule type" value="Genomic_DNA"/>
</dbReference>
<sequence length="164" mass="19667">MLESNIKSLYDSFAPCGCFTAFENQTTDFIKEYTYWFLALNQKQEFLARSLLILKKHKTDESELTDEEVLEKHHIYCAWKKAIDHAFRPDKINQALSCNEERLHHGHLHWHFIPRYRRPISFANQYFFHDTPETQSLPIRSIETKAVYLSDTRELIKKELVRYL</sequence>
<accession>A0A1F8DYH6</accession>
<protein>
    <recommendedName>
        <fullName evidence="3">HIT domain-containing protein</fullName>
    </recommendedName>
</protein>
<comment type="caution">
    <text evidence="1">The sequence shown here is derived from an EMBL/GenBank/DDBJ whole genome shotgun (WGS) entry which is preliminary data.</text>
</comment>
<dbReference type="Proteomes" id="UP000177011">
    <property type="component" value="Unassembled WGS sequence"/>
</dbReference>
<dbReference type="AlphaFoldDB" id="A0A1F8DYH6"/>
<gene>
    <name evidence="1" type="ORF">A2935_03250</name>
</gene>
<evidence type="ECO:0000313" key="1">
    <source>
        <dbReference type="EMBL" id="OGM93611.1"/>
    </source>
</evidence>
<proteinExistence type="predicted"/>
<name>A0A1F8DYH6_9BACT</name>